<dbReference type="PANTHER" id="PTHR23354:SF62">
    <property type="entry name" value="MUSTARD, ISOFORM V"/>
    <property type="match status" value="1"/>
</dbReference>
<dbReference type="InterPro" id="IPR006571">
    <property type="entry name" value="TLDc_dom"/>
</dbReference>
<evidence type="ECO:0000256" key="4">
    <source>
        <dbReference type="ARBA" id="ARBA00040604"/>
    </source>
</evidence>
<accession>A0A4P9YC59</accession>
<organism evidence="6 7">
    <name type="scientific">Rozella allomycis (strain CSF55)</name>
    <dbReference type="NCBI Taxonomy" id="988480"/>
    <lineage>
        <taxon>Eukaryota</taxon>
        <taxon>Fungi</taxon>
        <taxon>Fungi incertae sedis</taxon>
        <taxon>Cryptomycota</taxon>
        <taxon>Cryptomycota incertae sedis</taxon>
        <taxon>Rozella</taxon>
    </lineage>
</organism>
<name>A0A4P9YC59_ROZAC</name>
<sequence length="126" mass="14221">LFRNSSGPSVVAIKDSGGSIFGCFGTDTWHPQSKHYGNGQCFLWKLDCESNEVIIYKSTGENEYFQFSEPHFISMGCSDGNFGLYIDEQLLKGSSSKVTTFDNEILTTQKDFEIEGLEMWTFTNQK</sequence>
<evidence type="ECO:0000256" key="1">
    <source>
        <dbReference type="ARBA" id="ARBA00004173"/>
    </source>
</evidence>
<feature type="non-terminal residue" evidence="6">
    <location>
        <position position="1"/>
    </location>
</feature>
<reference evidence="7" key="1">
    <citation type="journal article" date="2018" name="Nat. Microbiol.">
        <title>Leveraging single-cell genomics to expand the fungal tree of life.</title>
        <authorList>
            <person name="Ahrendt S.R."/>
            <person name="Quandt C.A."/>
            <person name="Ciobanu D."/>
            <person name="Clum A."/>
            <person name="Salamov A."/>
            <person name="Andreopoulos B."/>
            <person name="Cheng J.F."/>
            <person name="Woyke T."/>
            <person name="Pelin A."/>
            <person name="Henrissat B."/>
            <person name="Reynolds N.K."/>
            <person name="Benny G.L."/>
            <person name="Smith M.E."/>
            <person name="James T.Y."/>
            <person name="Grigoriev I.V."/>
        </authorList>
    </citation>
    <scope>NUCLEOTIDE SEQUENCE [LARGE SCALE GENOMIC DNA]</scope>
    <source>
        <strain evidence="7">CSF55</strain>
    </source>
</reference>
<evidence type="ECO:0000313" key="6">
    <source>
        <dbReference type="EMBL" id="RKP16856.1"/>
    </source>
</evidence>
<dbReference type="GO" id="GO:0005634">
    <property type="term" value="C:nucleus"/>
    <property type="evidence" value="ECO:0007669"/>
    <property type="project" value="TreeGrafter"/>
</dbReference>
<comment type="similarity">
    <text evidence="2">Belongs to the OXR1 family.</text>
</comment>
<dbReference type="PROSITE" id="PS51886">
    <property type="entry name" value="TLDC"/>
    <property type="match status" value="1"/>
</dbReference>
<evidence type="ECO:0000313" key="7">
    <source>
        <dbReference type="Proteomes" id="UP000281549"/>
    </source>
</evidence>
<dbReference type="Proteomes" id="UP000281549">
    <property type="component" value="Unassembled WGS sequence"/>
</dbReference>
<feature type="domain" description="TLDc" evidence="5">
    <location>
        <begin position="1"/>
        <end position="123"/>
    </location>
</feature>
<comment type="subcellular location">
    <subcellularLocation>
        <location evidence="1">Mitochondrion</location>
    </subcellularLocation>
</comment>
<dbReference type="PANTHER" id="PTHR23354">
    <property type="entry name" value="NUCLEOLAR PROTEIN 7/ESTROGEN RECEPTOR COACTIVATOR-RELATED"/>
    <property type="match status" value="1"/>
</dbReference>
<dbReference type="GO" id="GO:0006979">
    <property type="term" value="P:response to oxidative stress"/>
    <property type="evidence" value="ECO:0007669"/>
    <property type="project" value="TreeGrafter"/>
</dbReference>
<protein>
    <recommendedName>
        <fullName evidence="4">Oxidation resistance protein 1</fullName>
    </recommendedName>
</protein>
<dbReference type="Pfam" id="PF07534">
    <property type="entry name" value="TLD"/>
    <property type="match status" value="1"/>
</dbReference>
<dbReference type="GO" id="GO:0005739">
    <property type="term" value="C:mitochondrion"/>
    <property type="evidence" value="ECO:0007669"/>
    <property type="project" value="UniProtKB-SubCell"/>
</dbReference>
<dbReference type="EMBL" id="ML006191">
    <property type="protein sequence ID" value="RKP16856.1"/>
    <property type="molecule type" value="Genomic_DNA"/>
</dbReference>
<proteinExistence type="inferred from homology"/>
<evidence type="ECO:0000259" key="5">
    <source>
        <dbReference type="PROSITE" id="PS51886"/>
    </source>
</evidence>
<dbReference type="AlphaFoldDB" id="A0A4P9YC59"/>
<evidence type="ECO:0000256" key="3">
    <source>
        <dbReference type="ARBA" id="ARBA00023128"/>
    </source>
</evidence>
<dbReference type="SMART" id="SM00584">
    <property type="entry name" value="TLDc"/>
    <property type="match status" value="1"/>
</dbReference>
<keyword evidence="3" id="KW-0496">Mitochondrion</keyword>
<evidence type="ECO:0000256" key="2">
    <source>
        <dbReference type="ARBA" id="ARBA00009540"/>
    </source>
</evidence>
<gene>
    <name evidence="6" type="ORF">ROZALSC1DRAFT_17089</name>
</gene>